<organism evidence="2 3">
    <name type="scientific">Fluviicola chungangensis</name>
    <dbReference type="NCBI Taxonomy" id="2597671"/>
    <lineage>
        <taxon>Bacteria</taxon>
        <taxon>Pseudomonadati</taxon>
        <taxon>Bacteroidota</taxon>
        <taxon>Flavobacteriia</taxon>
        <taxon>Flavobacteriales</taxon>
        <taxon>Crocinitomicaceae</taxon>
        <taxon>Fluviicola</taxon>
    </lineage>
</organism>
<dbReference type="RefSeq" id="WP_144331126.1">
    <property type="nucleotide sequence ID" value="NZ_VLPL01000001.1"/>
</dbReference>
<gene>
    <name evidence="2" type="ORF">FO442_00235</name>
</gene>
<feature type="signal peptide" evidence="1">
    <location>
        <begin position="1"/>
        <end position="18"/>
    </location>
</feature>
<sequence>MFKYIFFLVWIFTFNADAQNVVSVHLEDVFCQLDSYNLLICTYDSVENRIRLYDDSIYDHFPRGCTLGWDEARCEKWNSDHERLVREQELVWANASLMIDSLNNEVKNELKSISEQYCLLNKIDLFLTSDEPPLFGITPKDVSEEFAAYILSLK</sequence>
<evidence type="ECO:0000256" key="1">
    <source>
        <dbReference type="SAM" id="SignalP"/>
    </source>
</evidence>
<accession>A0A556N5X3</accession>
<keyword evidence="1" id="KW-0732">Signal</keyword>
<comment type="caution">
    <text evidence="2">The sequence shown here is derived from an EMBL/GenBank/DDBJ whole genome shotgun (WGS) entry which is preliminary data.</text>
</comment>
<proteinExistence type="predicted"/>
<evidence type="ECO:0008006" key="4">
    <source>
        <dbReference type="Google" id="ProtNLM"/>
    </source>
</evidence>
<name>A0A556N5X3_9FLAO</name>
<evidence type="ECO:0000313" key="3">
    <source>
        <dbReference type="Proteomes" id="UP000316008"/>
    </source>
</evidence>
<protein>
    <recommendedName>
        <fullName evidence="4">DUF1311 domain-containing protein</fullName>
    </recommendedName>
</protein>
<dbReference type="EMBL" id="VLPL01000001">
    <property type="protein sequence ID" value="TSJ47590.1"/>
    <property type="molecule type" value="Genomic_DNA"/>
</dbReference>
<keyword evidence="3" id="KW-1185">Reference proteome</keyword>
<reference evidence="2 3" key="1">
    <citation type="submission" date="2019-07" db="EMBL/GenBank/DDBJ databases">
        <authorList>
            <person name="Huq M.A."/>
        </authorList>
    </citation>
    <scope>NUCLEOTIDE SEQUENCE [LARGE SCALE GENOMIC DNA]</scope>
    <source>
        <strain evidence="2 3">MAH-3</strain>
    </source>
</reference>
<feature type="chain" id="PRO_5022228941" description="DUF1311 domain-containing protein" evidence="1">
    <location>
        <begin position="19"/>
        <end position="154"/>
    </location>
</feature>
<dbReference type="Proteomes" id="UP000316008">
    <property type="component" value="Unassembled WGS sequence"/>
</dbReference>
<dbReference type="AlphaFoldDB" id="A0A556N5X3"/>
<evidence type="ECO:0000313" key="2">
    <source>
        <dbReference type="EMBL" id="TSJ47590.1"/>
    </source>
</evidence>